<dbReference type="RefSeq" id="WP_203801992.1">
    <property type="nucleotide sequence ID" value="NZ_BOMY01000012.1"/>
</dbReference>
<evidence type="ECO:0000313" key="3">
    <source>
        <dbReference type="EMBL" id="GIF19039.1"/>
    </source>
</evidence>
<keyword evidence="2" id="KW-0732">Signal</keyword>
<sequence length="144" mass="15441">MNKVARMIVMSGMAAAAAVAFSAGPAAAASDTAAPAAPKSTTKVADKPAPFGTRIAGYYRSPIACNRAGRVGEWRNQWDNYRCYPVRFGFKRGYWALQVSWNHGGFPGHHGPIGFPGHPGPGFPGHHGPQPHFPPHHPNFTVKK</sequence>
<protein>
    <submittedName>
        <fullName evidence="3">Uncharacterized protein</fullName>
    </submittedName>
</protein>
<gene>
    <name evidence="3" type="ORF">Ate02nite_17690</name>
</gene>
<dbReference type="Proteomes" id="UP000623608">
    <property type="component" value="Unassembled WGS sequence"/>
</dbReference>
<feature type="chain" id="PRO_5036956083" evidence="2">
    <location>
        <begin position="29"/>
        <end position="144"/>
    </location>
</feature>
<comment type="caution">
    <text evidence="3">The sequence shown here is derived from an EMBL/GenBank/DDBJ whole genome shotgun (WGS) entry which is preliminary data.</text>
</comment>
<feature type="signal peptide" evidence="2">
    <location>
        <begin position="1"/>
        <end position="28"/>
    </location>
</feature>
<organism evidence="3 4">
    <name type="scientific">Paractinoplanes tereljensis</name>
    <dbReference type="NCBI Taxonomy" id="571912"/>
    <lineage>
        <taxon>Bacteria</taxon>
        <taxon>Bacillati</taxon>
        <taxon>Actinomycetota</taxon>
        <taxon>Actinomycetes</taxon>
        <taxon>Micromonosporales</taxon>
        <taxon>Micromonosporaceae</taxon>
        <taxon>Paractinoplanes</taxon>
    </lineage>
</organism>
<dbReference type="EMBL" id="BOMY01000012">
    <property type="protein sequence ID" value="GIF19039.1"/>
    <property type="molecule type" value="Genomic_DNA"/>
</dbReference>
<evidence type="ECO:0000256" key="1">
    <source>
        <dbReference type="SAM" id="MobiDB-lite"/>
    </source>
</evidence>
<feature type="region of interest" description="Disordered" evidence="1">
    <location>
        <begin position="115"/>
        <end position="144"/>
    </location>
</feature>
<dbReference type="AlphaFoldDB" id="A0A919TRB3"/>
<reference evidence="3" key="1">
    <citation type="submission" date="2021-01" db="EMBL/GenBank/DDBJ databases">
        <title>Whole genome shotgun sequence of Actinoplanes tereljensis NBRC 105297.</title>
        <authorList>
            <person name="Komaki H."/>
            <person name="Tamura T."/>
        </authorList>
    </citation>
    <scope>NUCLEOTIDE SEQUENCE</scope>
    <source>
        <strain evidence="3">NBRC 105297</strain>
    </source>
</reference>
<keyword evidence="4" id="KW-1185">Reference proteome</keyword>
<evidence type="ECO:0000256" key="2">
    <source>
        <dbReference type="SAM" id="SignalP"/>
    </source>
</evidence>
<name>A0A919TRB3_9ACTN</name>
<proteinExistence type="predicted"/>
<evidence type="ECO:0000313" key="4">
    <source>
        <dbReference type="Proteomes" id="UP000623608"/>
    </source>
</evidence>
<accession>A0A919TRB3</accession>